<keyword evidence="1" id="KW-0328">Glycosyltransferase</keyword>
<keyword evidence="4" id="KW-1185">Reference proteome</keyword>
<organism evidence="3 4">
    <name type="scientific">Gaiella occulta</name>
    <dbReference type="NCBI Taxonomy" id="1002870"/>
    <lineage>
        <taxon>Bacteria</taxon>
        <taxon>Bacillati</taxon>
        <taxon>Actinomycetota</taxon>
        <taxon>Thermoleophilia</taxon>
        <taxon>Gaiellales</taxon>
        <taxon>Gaiellaceae</taxon>
        <taxon>Gaiella</taxon>
    </lineage>
</organism>
<reference evidence="4" key="2">
    <citation type="journal article" date="2019" name="MicrobiologyOpen">
        <title>High-quality draft genome sequence of Gaiella occulta isolated from a 150 meter deep mineral water borehole and comparison with the genome sequences of other deep-branching lineages of the phylum Actinobacteria.</title>
        <authorList>
            <person name="Severino R."/>
            <person name="Froufe H.J.C."/>
            <person name="Barroso C."/>
            <person name="Albuquerque L."/>
            <person name="Lobo-da-Cunha A."/>
            <person name="da Costa M.S."/>
            <person name="Egas C."/>
        </authorList>
    </citation>
    <scope>NUCLEOTIDE SEQUENCE [LARGE SCALE GENOMIC DNA]</scope>
    <source>
        <strain evidence="4">F2-233</strain>
    </source>
</reference>
<dbReference type="EMBL" id="QQZY01000001">
    <property type="protein sequence ID" value="RDI76258.1"/>
    <property type="molecule type" value="Genomic_DNA"/>
</dbReference>
<dbReference type="CDD" id="cd03801">
    <property type="entry name" value="GT4_PimA-like"/>
    <property type="match status" value="1"/>
</dbReference>
<name>A0A7M2Z1G3_9ACTN</name>
<gene>
    <name evidence="3" type="ORF">Gocc_0677</name>
</gene>
<proteinExistence type="predicted"/>
<dbReference type="Proteomes" id="UP000254134">
    <property type="component" value="Unassembled WGS sequence"/>
</dbReference>
<keyword evidence="2 3" id="KW-0808">Transferase</keyword>
<reference evidence="3 4" key="1">
    <citation type="submission" date="2018-07" db="EMBL/GenBank/DDBJ databases">
        <title>High-quality-draft genome sequence of Gaiella occulta.</title>
        <authorList>
            <person name="Severino R."/>
            <person name="Froufe H.J.C."/>
            <person name="Rainey F.A."/>
            <person name="Barroso C."/>
            <person name="Albuquerque L."/>
            <person name="Lobo-Da-Cunha A."/>
            <person name="Da Costa M.S."/>
            <person name="Egas C."/>
        </authorList>
    </citation>
    <scope>NUCLEOTIDE SEQUENCE [LARGE SCALE GENOMIC DNA]</scope>
    <source>
        <strain evidence="3 4">F2-233</strain>
    </source>
</reference>
<sequence length="355" mass="38178">MNVVFLTLASEGGASPRYRVYQYLPWLERAGIRCTVLPAVSARASRRLYGTGRRSANAAYQAAELACRLAQLARARRFDTVVVQKSLLTVGLRGLDRLAAAAAGRLVIDVDDAVHLGPPHRLAGWLRALEDEAQPARLLTRADRVVAGSEALAASIRPLNPHVSIVPTCVDTDRLVPGRAGRGRTPVIGWIGSPSTAPYLELLAGTLRRLARKHRFVLRVVGAEAPRLAGVTVEARPWDPDRELHDLHGFDIGIMPLPDTPWARGKCGLKAVQYLAVGIPAVCSPVGAAPEIVRQSHEGFLAATASEWEAALELLLCDPGLRARLGAAGRARAEERYSLRAGAPKLVTVLEAIDD</sequence>
<dbReference type="Gene3D" id="3.40.50.2000">
    <property type="entry name" value="Glycogen Phosphorylase B"/>
    <property type="match status" value="2"/>
</dbReference>
<dbReference type="GO" id="GO:0016757">
    <property type="term" value="F:glycosyltransferase activity"/>
    <property type="evidence" value="ECO:0007669"/>
    <property type="project" value="UniProtKB-KW"/>
</dbReference>
<comment type="caution">
    <text evidence="3">The sequence shown here is derived from an EMBL/GenBank/DDBJ whole genome shotgun (WGS) entry which is preliminary data.</text>
</comment>
<dbReference type="Pfam" id="PF13692">
    <property type="entry name" value="Glyco_trans_1_4"/>
    <property type="match status" value="1"/>
</dbReference>
<evidence type="ECO:0000256" key="1">
    <source>
        <dbReference type="ARBA" id="ARBA00022676"/>
    </source>
</evidence>
<dbReference type="AlphaFoldDB" id="A0A7M2Z1G3"/>
<protein>
    <submittedName>
        <fullName evidence="3">Glycosyltransferase</fullName>
    </submittedName>
</protein>
<evidence type="ECO:0000256" key="2">
    <source>
        <dbReference type="ARBA" id="ARBA00022679"/>
    </source>
</evidence>
<accession>A0A7M2Z1G3</accession>
<dbReference type="PANTHER" id="PTHR12526">
    <property type="entry name" value="GLYCOSYLTRANSFERASE"/>
    <property type="match status" value="1"/>
</dbReference>
<dbReference type="OrthoDB" id="9815351at2"/>
<dbReference type="SUPFAM" id="SSF53756">
    <property type="entry name" value="UDP-Glycosyltransferase/glycogen phosphorylase"/>
    <property type="match status" value="1"/>
</dbReference>
<evidence type="ECO:0000313" key="3">
    <source>
        <dbReference type="EMBL" id="RDI76258.1"/>
    </source>
</evidence>
<dbReference type="PANTHER" id="PTHR12526:SF510">
    <property type="entry name" value="D-INOSITOL 3-PHOSPHATE GLYCOSYLTRANSFERASE"/>
    <property type="match status" value="1"/>
</dbReference>
<dbReference type="RefSeq" id="WP_114795081.1">
    <property type="nucleotide sequence ID" value="NZ_QQZY01000001.1"/>
</dbReference>
<evidence type="ECO:0000313" key="4">
    <source>
        <dbReference type="Proteomes" id="UP000254134"/>
    </source>
</evidence>